<evidence type="ECO:0000313" key="8">
    <source>
        <dbReference type="Proteomes" id="UP001054889"/>
    </source>
</evidence>
<feature type="region of interest" description="Disordered" evidence="6">
    <location>
        <begin position="57"/>
        <end position="87"/>
    </location>
</feature>
<dbReference type="AlphaFoldDB" id="A0AAV5E4K4"/>
<keyword evidence="3" id="KW-0698">rRNA processing</keyword>
<evidence type="ECO:0000256" key="4">
    <source>
        <dbReference type="ARBA" id="ARBA00023242"/>
    </source>
</evidence>
<dbReference type="GO" id="GO:0032040">
    <property type="term" value="C:small-subunit processome"/>
    <property type="evidence" value="ECO:0007669"/>
    <property type="project" value="InterPro"/>
</dbReference>
<evidence type="ECO:0008006" key="9">
    <source>
        <dbReference type="Google" id="ProtNLM"/>
    </source>
</evidence>
<dbReference type="Proteomes" id="UP001054889">
    <property type="component" value="Unassembled WGS sequence"/>
</dbReference>
<comment type="subcellular location">
    <subcellularLocation>
        <location evidence="1">Nucleus</location>
        <location evidence="1">Nucleolus</location>
    </subcellularLocation>
</comment>
<comment type="similarity">
    <text evidence="2">Belongs to the UTP11 family.</text>
</comment>
<dbReference type="PANTHER" id="PTHR12838">
    <property type="entry name" value="U3 SMALL NUCLEOLAR RNA-ASSOCIATED PROTEIN 11"/>
    <property type="match status" value="1"/>
</dbReference>
<accession>A0AAV5E4K4</accession>
<evidence type="ECO:0000256" key="6">
    <source>
        <dbReference type="SAM" id="MobiDB-lite"/>
    </source>
</evidence>
<evidence type="ECO:0000256" key="1">
    <source>
        <dbReference type="ARBA" id="ARBA00004604"/>
    </source>
</evidence>
<name>A0AAV5E4K4_ELECO</name>
<reference evidence="7" key="1">
    <citation type="journal article" date="2018" name="DNA Res.">
        <title>Multiple hybrid de novo genome assembly of finger millet, an orphan allotetraploid crop.</title>
        <authorList>
            <person name="Hatakeyama M."/>
            <person name="Aluri S."/>
            <person name="Balachadran M.T."/>
            <person name="Sivarajan S.R."/>
            <person name="Patrignani A."/>
            <person name="Gruter S."/>
            <person name="Poveda L."/>
            <person name="Shimizu-Inatsugi R."/>
            <person name="Baeten J."/>
            <person name="Francoijs K.J."/>
            <person name="Nataraja K.N."/>
            <person name="Reddy Y.A.N."/>
            <person name="Phadnis S."/>
            <person name="Ravikumar R.L."/>
            <person name="Schlapbach R."/>
            <person name="Sreeman S.M."/>
            <person name="Shimizu K.K."/>
        </authorList>
    </citation>
    <scope>NUCLEOTIDE SEQUENCE</scope>
</reference>
<gene>
    <name evidence="7" type="primary">gb04458</name>
    <name evidence="7" type="ORF">PR202_gb04458</name>
</gene>
<keyword evidence="8" id="KW-1185">Reference proteome</keyword>
<dbReference type="InterPro" id="IPR007144">
    <property type="entry name" value="SSU_processome_Utp11"/>
</dbReference>
<proteinExistence type="inferred from homology"/>
<dbReference type="GO" id="GO:0006364">
    <property type="term" value="P:rRNA processing"/>
    <property type="evidence" value="ECO:0007669"/>
    <property type="project" value="UniProtKB-KW"/>
</dbReference>
<keyword evidence="5" id="KW-0175">Coiled coil</keyword>
<evidence type="ECO:0000256" key="3">
    <source>
        <dbReference type="ARBA" id="ARBA00022552"/>
    </source>
</evidence>
<evidence type="ECO:0000256" key="2">
    <source>
        <dbReference type="ARBA" id="ARBA00008105"/>
    </source>
</evidence>
<comment type="caution">
    <text evidence="7">The sequence shown here is derived from an EMBL/GenBank/DDBJ whole genome shotgun (WGS) entry which is preliminary data.</text>
</comment>
<dbReference type="Pfam" id="PF03998">
    <property type="entry name" value="Utp11"/>
    <property type="match status" value="1"/>
</dbReference>
<protein>
    <recommendedName>
        <fullName evidence="9">U3 small nucleolar RNA-associated protein 11</fullName>
    </recommendedName>
</protein>
<sequence length="87" mass="10574">MILCGFVHPLQPDKLISSYLIRSRKTASSYRELEERKQRLQKLEKLYADMALQKELRKPGRKRKLREDEMENPTSQPVYKWRAQRKR</sequence>
<organism evidence="7 8">
    <name type="scientific">Eleusine coracana subsp. coracana</name>
    <dbReference type="NCBI Taxonomy" id="191504"/>
    <lineage>
        <taxon>Eukaryota</taxon>
        <taxon>Viridiplantae</taxon>
        <taxon>Streptophyta</taxon>
        <taxon>Embryophyta</taxon>
        <taxon>Tracheophyta</taxon>
        <taxon>Spermatophyta</taxon>
        <taxon>Magnoliopsida</taxon>
        <taxon>Liliopsida</taxon>
        <taxon>Poales</taxon>
        <taxon>Poaceae</taxon>
        <taxon>PACMAD clade</taxon>
        <taxon>Chloridoideae</taxon>
        <taxon>Cynodonteae</taxon>
        <taxon>Eleusininae</taxon>
        <taxon>Eleusine</taxon>
    </lineage>
</organism>
<evidence type="ECO:0000256" key="5">
    <source>
        <dbReference type="SAM" id="Coils"/>
    </source>
</evidence>
<evidence type="ECO:0000313" key="7">
    <source>
        <dbReference type="EMBL" id="GJN17396.1"/>
    </source>
</evidence>
<keyword evidence="4" id="KW-0539">Nucleus</keyword>
<dbReference type="PANTHER" id="PTHR12838:SF0">
    <property type="entry name" value="U3 SMALL NUCLEOLAR RNA-ASSOCIATED PROTEIN 11-RELATED"/>
    <property type="match status" value="1"/>
</dbReference>
<reference evidence="7" key="2">
    <citation type="submission" date="2021-12" db="EMBL/GenBank/DDBJ databases">
        <title>Resequencing data analysis of finger millet.</title>
        <authorList>
            <person name="Hatakeyama M."/>
            <person name="Aluri S."/>
            <person name="Balachadran M.T."/>
            <person name="Sivarajan S.R."/>
            <person name="Poveda L."/>
            <person name="Shimizu-Inatsugi R."/>
            <person name="Schlapbach R."/>
            <person name="Sreeman S.M."/>
            <person name="Shimizu K.K."/>
        </authorList>
    </citation>
    <scope>NUCLEOTIDE SEQUENCE</scope>
</reference>
<dbReference type="EMBL" id="BQKI01000073">
    <property type="protein sequence ID" value="GJN17396.1"/>
    <property type="molecule type" value="Genomic_DNA"/>
</dbReference>
<feature type="coiled-coil region" evidence="5">
    <location>
        <begin position="23"/>
        <end position="53"/>
    </location>
</feature>